<dbReference type="PANTHER" id="PTHR10353:SF36">
    <property type="entry name" value="LP05116P"/>
    <property type="match status" value="1"/>
</dbReference>
<keyword evidence="7" id="KW-1185">Reference proteome</keyword>
<dbReference type="PRINTS" id="PR00131">
    <property type="entry name" value="GLHYDRLASE1"/>
</dbReference>
<accession>A0ABQ8URW1</accession>
<reference evidence="6" key="1">
    <citation type="journal article" date="2022" name="bioRxiv">
        <title>Genomics of Preaxostyla Flagellates Illuminates Evolutionary Transitions and the Path Towards Mitochondrial Loss.</title>
        <authorList>
            <person name="Novak L.V.F."/>
            <person name="Treitli S.C."/>
            <person name="Pyrih J."/>
            <person name="Halakuc P."/>
            <person name="Pipaliya S.V."/>
            <person name="Vacek V."/>
            <person name="Brzon O."/>
            <person name="Soukal P."/>
            <person name="Eme L."/>
            <person name="Dacks J.B."/>
            <person name="Karnkowska A."/>
            <person name="Elias M."/>
            <person name="Hampl V."/>
        </authorList>
    </citation>
    <scope>NUCLEOTIDE SEQUENCE</scope>
    <source>
        <strain evidence="6">RCP-MX</strain>
    </source>
</reference>
<dbReference type="InterPro" id="IPR017853">
    <property type="entry name" value="GH"/>
</dbReference>
<dbReference type="EMBL" id="JAPMOS010000014">
    <property type="protein sequence ID" value="KAJ4460265.1"/>
    <property type="molecule type" value="Genomic_DNA"/>
</dbReference>
<evidence type="ECO:0000256" key="4">
    <source>
        <dbReference type="RuleBase" id="RU003690"/>
    </source>
</evidence>
<evidence type="ECO:0000256" key="5">
    <source>
        <dbReference type="SAM" id="SignalP"/>
    </source>
</evidence>
<dbReference type="Pfam" id="PF00232">
    <property type="entry name" value="Glyco_hydro_1"/>
    <property type="match status" value="1"/>
</dbReference>
<comment type="caution">
    <text evidence="6">The sequence shown here is derived from an EMBL/GenBank/DDBJ whole genome shotgun (WGS) entry which is preliminary data.</text>
</comment>
<keyword evidence="3" id="KW-0326">Glycosidase</keyword>
<dbReference type="InterPro" id="IPR001360">
    <property type="entry name" value="Glyco_hydro_1"/>
</dbReference>
<dbReference type="Proteomes" id="UP001141327">
    <property type="component" value="Unassembled WGS sequence"/>
</dbReference>
<comment type="similarity">
    <text evidence="1 4">Belongs to the glycosyl hydrolase 1 family.</text>
</comment>
<evidence type="ECO:0000256" key="2">
    <source>
        <dbReference type="ARBA" id="ARBA00022801"/>
    </source>
</evidence>
<name>A0ABQ8URW1_9EUKA</name>
<feature type="signal peptide" evidence="5">
    <location>
        <begin position="1"/>
        <end position="17"/>
    </location>
</feature>
<dbReference type="Gene3D" id="3.20.20.80">
    <property type="entry name" value="Glycosidases"/>
    <property type="match status" value="1"/>
</dbReference>
<evidence type="ECO:0000313" key="6">
    <source>
        <dbReference type="EMBL" id="KAJ4460265.1"/>
    </source>
</evidence>
<keyword evidence="2" id="KW-0378">Hydrolase</keyword>
<organism evidence="6 7">
    <name type="scientific">Paratrimastix pyriformis</name>
    <dbReference type="NCBI Taxonomy" id="342808"/>
    <lineage>
        <taxon>Eukaryota</taxon>
        <taxon>Metamonada</taxon>
        <taxon>Preaxostyla</taxon>
        <taxon>Paratrimastigidae</taxon>
        <taxon>Paratrimastix</taxon>
    </lineage>
</organism>
<dbReference type="PANTHER" id="PTHR10353">
    <property type="entry name" value="GLYCOSYL HYDROLASE"/>
    <property type="match status" value="1"/>
</dbReference>
<dbReference type="SUPFAM" id="SSF51445">
    <property type="entry name" value="(Trans)glycosidases"/>
    <property type="match status" value="1"/>
</dbReference>
<gene>
    <name evidence="6" type="ORF">PAPYR_3664</name>
</gene>
<evidence type="ECO:0000256" key="3">
    <source>
        <dbReference type="ARBA" id="ARBA00023295"/>
    </source>
</evidence>
<proteinExistence type="inferred from homology"/>
<protein>
    <submittedName>
        <fullName evidence="6">Beta-glucosidase 4</fullName>
    </submittedName>
</protein>
<feature type="chain" id="PRO_5047402341" evidence="5">
    <location>
        <begin position="18"/>
        <end position="482"/>
    </location>
</feature>
<sequence length="482" mass="54307">MVKLVLVFLALAGAALAIKWGSATASFQIEGAWLEDGKGMSIWDAFSHTPGKIVAGQPPGDVTDDFYHRYKEDVQLVKSLGHQTFRFSISWPRLMPSGRKDFINQKAVDFYRSLLNELIDNGIEPWVTLYHWDLPLALETEFGGWRHPNISLFFADYAEVCFEKFGDLVKHWITLNEPWCVAVLGHNTGEHAPGRGSHNLAQADDRVQQATEVYTVGHNLLLSHARAVQVYRTKFQAAQNGEIGITINPDFFYPLDPHDPRDKIAAERALTYAVGWWADPILFGDYPLEMRETAGSRMPTFTSEQRDLVRNSTDFLGINHYMSHLITHETDPTLAPGFYADRGGMLLEDPAWPKTDMGWSIVPSGIQDILEWIAARYGAVWPGMPIAITENGVAVNETADEAGLDDQARIAYLEGYLSHVLAAKANGVNIQAYFLWSVLDNYEWAFGMSKKFGLVRVEDGTLRRLPKASARWYTEWIKKQPQ</sequence>
<evidence type="ECO:0000256" key="1">
    <source>
        <dbReference type="ARBA" id="ARBA00010838"/>
    </source>
</evidence>
<keyword evidence="5" id="KW-0732">Signal</keyword>
<evidence type="ECO:0000313" key="7">
    <source>
        <dbReference type="Proteomes" id="UP001141327"/>
    </source>
</evidence>